<accession>A0ABV4I6L5</accession>
<name>A0ABV4I6L5_9ACTN</name>
<sequence>MREDVGRDDDEIEETVTHVADPDDLDRFVEGCRGFAALGA</sequence>
<dbReference type="EMBL" id="JBGGTQ010000010">
    <property type="protein sequence ID" value="MEZ0494333.1"/>
    <property type="molecule type" value="Genomic_DNA"/>
</dbReference>
<reference evidence="1 2" key="1">
    <citation type="submission" date="2024-07" db="EMBL/GenBank/DDBJ databases">
        <authorList>
            <person name="Thanompreechachai J."/>
            <person name="Duangmal K."/>
        </authorList>
    </citation>
    <scope>NUCLEOTIDE SEQUENCE [LARGE SCALE GENOMIC DNA]</scope>
    <source>
        <strain evidence="1 2">TBRC 1896</strain>
    </source>
</reference>
<protein>
    <submittedName>
        <fullName evidence="1">Uncharacterized protein</fullName>
    </submittedName>
</protein>
<comment type="caution">
    <text evidence="1">The sequence shown here is derived from an EMBL/GenBank/DDBJ whole genome shotgun (WGS) entry which is preliminary data.</text>
</comment>
<keyword evidence="2" id="KW-1185">Reference proteome</keyword>
<evidence type="ECO:0000313" key="2">
    <source>
        <dbReference type="Proteomes" id="UP001566476"/>
    </source>
</evidence>
<gene>
    <name evidence="1" type="ORF">AB2L28_19020</name>
</gene>
<evidence type="ECO:0000313" key="1">
    <source>
        <dbReference type="EMBL" id="MEZ0494333.1"/>
    </source>
</evidence>
<dbReference type="RefSeq" id="WP_370720561.1">
    <property type="nucleotide sequence ID" value="NZ_JBGGTQ010000010.1"/>
</dbReference>
<organism evidence="1 2">
    <name type="scientific">Kineococcus mangrovi</name>
    <dbReference type="NCBI Taxonomy" id="1660183"/>
    <lineage>
        <taxon>Bacteria</taxon>
        <taxon>Bacillati</taxon>
        <taxon>Actinomycetota</taxon>
        <taxon>Actinomycetes</taxon>
        <taxon>Kineosporiales</taxon>
        <taxon>Kineosporiaceae</taxon>
        <taxon>Kineococcus</taxon>
    </lineage>
</organism>
<dbReference type="Proteomes" id="UP001566476">
    <property type="component" value="Unassembled WGS sequence"/>
</dbReference>
<proteinExistence type="predicted"/>